<sequence>MTPFPARTRIIALAMLALASLSVTGCVRIGTKPPERLLSIAAATSAPAGQTLSASRDSVLFVDLPTVPRAIATVRVAVRTGDTSFAYVKDALWVDVPARQFQGLLAETIRTRTGRLVLDPTQFLARRGQLLEGSLLEFGIDSGRRLAIVTYDASLLAPDGQSLTRQRFTASVPVTAIDSQTVAPAISEAANQVATAVADWLKERPAG</sequence>
<gene>
    <name evidence="2" type="ORF">HNP60_003946</name>
</gene>
<dbReference type="InterPro" id="IPR005586">
    <property type="entry name" value="ABC_trans_aux"/>
</dbReference>
<organism evidence="2 3">
    <name type="scientific">Sphingobium lignivorans</name>
    <dbReference type="NCBI Taxonomy" id="2735886"/>
    <lineage>
        <taxon>Bacteria</taxon>
        <taxon>Pseudomonadati</taxon>
        <taxon>Pseudomonadota</taxon>
        <taxon>Alphaproteobacteria</taxon>
        <taxon>Sphingomonadales</taxon>
        <taxon>Sphingomonadaceae</taxon>
        <taxon>Sphingobium</taxon>
    </lineage>
</organism>
<comment type="caution">
    <text evidence="2">The sequence shown here is derived from an EMBL/GenBank/DDBJ whole genome shotgun (WGS) entry which is preliminary data.</text>
</comment>
<name>A0ABR6NL06_9SPHN</name>
<dbReference type="RefSeq" id="WP_184156696.1">
    <property type="nucleotide sequence ID" value="NZ_JACHKA010000001.1"/>
</dbReference>
<protein>
    <submittedName>
        <fullName evidence="2">Cholesterol transport system auxiliary component</fullName>
    </submittedName>
</protein>
<accession>A0ABR6NL06</accession>
<dbReference type="PROSITE" id="PS51257">
    <property type="entry name" value="PROKAR_LIPOPROTEIN"/>
    <property type="match status" value="1"/>
</dbReference>
<dbReference type="Gene3D" id="3.40.50.10610">
    <property type="entry name" value="ABC-type transport auxiliary lipoprotein component"/>
    <property type="match status" value="1"/>
</dbReference>
<proteinExistence type="predicted"/>
<feature type="domain" description="ABC-type transport auxiliary lipoprotein component" evidence="1">
    <location>
        <begin position="45"/>
        <end position="198"/>
    </location>
</feature>
<evidence type="ECO:0000313" key="2">
    <source>
        <dbReference type="EMBL" id="MBB5987972.1"/>
    </source>
</evidence>
<evidence type="ECO:0000313" key="3">
    <source>
        <dbReference type="Proteomes" id="UP001138540"/>
    </source>
</evidence>
<evidence type="ECO:0000259" key="1">
    <source>
        <dbReference type="Pfam" id="PF03886"/>
    </source>
</evidence>
<keyword evidence="3" id="KW-1185">Reference proteome</keyword>
<dbReference type="Pfam" id="PF03886">
    <property type="entry name" value="ABC_trans_aux"/>
    <property type="match status" value="1"/>
</dbReference>
<reference evidence="2 3" key="1">
    <citation type="submission" date="2020-08" db="EMBL/GenBank/DDBJ databases">
        <title>Exploring microbial biodiversity for novel pathways involved in the catabolism of aromatic compounds derived from lignin.</title>
        <authorList>
            <person name="Elkins J."/>
        </authorList>
    </citation>
    <scope>NUCLEOTIDE SEQUENCE [LARGE SCALE GENOMIC DNA]</scope>
    <source>
        <strain evidence="2 3">B1D3A</strain>
    </source>
</reference>
<dbReference type="EMBL" id="JACHKA010000001">
    <property type="protein sequence ID" value="MBB5987972.1"/>
    <property type="molecule type" value="Genomic_DNA"/>
</dbReference>
<dbReference type="Proteomes" id="UP001138540">
    <property type="component" value="Unassembled WGS sequence"/>
</dbReference>
<dbReference type="SUPFAM" id="SSF159594">
    <property type="entry name" value="XCC0632-like"/>
    <property type="match status" value="1"/>
</dbReference>